<gene>
    <name evidence="2" type="ORF">AMATHDRAFT_46114</name>
</gene>
<proteinExistence type="predicted"/>
<feature type="region of interest" description="Disordered" evidence="1">
    <location>
        <begin position="1"/>
        <end position="52"/>
    </location>
</feature>
<evidence type="ECO:0000313" key="3">
    <source>
        <dbReference type="Proteomes" id="UP000242287"/>
    </source>
</evidence>
<dbReference type="EMBL" id="KZ301978">
    <property type="protein sequence ID" value="PFH52559.1"/>
    <property type="molecule type" value="Genomic_DNA"/>
</dbReference>
<evidence type="ECO:0000313" key="2">
    <source>
        <dbReference type="EMBL" id="PFH52559.1"/>
    </source>
</evidence>
<keyword evidence="3" id="KW-1185">Reference proteome</keyword>
<organism evidence="2 3">
    <name type="scientific">Amanita thiersii Skay4041</name>
    <dbReference type="NCBI Taxonomy" id="703135"/>
    <lineage>
        <taxon>Eukaryota</taxon>
        <taxon>Fungi</taxon>
        <taxon>Dikarya</taxon>
        <taxon>Basidiomycota</taxon>
        <taxon>Agaricomycotina</taxon>
        <taxon>Agaricomycetes</taxon>
        <taxon>Agaricomycetidae</taxon>
        <taxon>Agaricales</taxon>
        <taxon>Pluteineae</taxon>
        <taxon>Amanitaceae</taxon>
        <taxon>Amanita</taxon>
    </lineage>
</organism>
<dbReference type="Proteomes" id="UP000242287">
    <property type="component" value="Unassembled WGS sequence"/>
</dbReference>
<protein>
    <submittedName>
        <fullName evidence="2">Uncharacterized protein</fullName>
    </submittedName>
</protein>
<accession>A0A2A9NPT8</accession>
<name>A0A2A9NPT8_9AGAR</name>
<reference evidence="2 3" key="1">
    <citation type="submission" date="2014-02" db="EMBL/GenBank/DDBJ databases">
        <title>Transposable element dynamics among asymbiotic and ectomycorrhizal Amanita fungi.</title>
        <authorList>
            <consortium name="DOE Joint Genome Institute"/>
            <person name="Hess J."/>
            <person name="Skrede I."/>
            <person name="Wolfe B."/>
            <person name="LaButti K."/>
            <person name="Ohm R.A."/>
            <person name="Grigoriev I.V."/>
            <person name="Pringle A."/>
        </authorList>
    </citation>
    <scope>NUCLEOTIDE SEQUENCE [LARGE SCALE GENOMIC DNA]</scope>
    <source>
        <strain evidence="2 3">SKay4041</strain>
    </source>
</reference>
<sequence>MRQGKGNRQVPGMSLDKSDKSEPSQPKTKNKKKSREHRLSRDALIPNKPSSSSRILSFNNWASLETHLRAINETVTLSDSVRQDTNELQSIEDLRREVHGKGMKLVKCWNEKRSERGDGITEDMAEEVDVNEARQLSVLGWA</sequence>
<evidence type="ECO:0000256" key="1">
    <source>
        <dbReference type="SAM" id="MobiDB-lite"/>
    </source>
</evidence>
<dbReference type="AlphaFoldDB" id="A0A2A9NPT8"/>
<feature type="compositionally biased region" description="Basic residues" evidence="1">
    <location>
        <begin position="28"/>
        <end position="38"/>
    </location>
</feature>